<evidence type="ECO:0000313" key="3">
    <source>
        <dbReference type="Proteomes" id="UP000183994"/>
    </source>
</evidence>
<dbReference type="InterPro" id="IPR001453">
    <property type="entry name" value="MoaB/Mog_dom"/>
</dbReference>
<dbReference type="Pfam" id="PF02663">
    <property type="entry name" value="FmdE"/>
    <property type="match status" value="1"/>
</dbReference>
<dbReference type="RefSeq" id="WP_073478951.1">
    <property type="nucleotide sequence ID" value="NZ_FQZU01000058.1"/>
</dbReference>
<sequence>MKTICGNTYEHYLDMVKNFHGHLAPGMLIGGFMVDAAVNNLPEGEFFDAVCETRACLPDAIQLLTPCTIGNGWLKILNMGLFALTMFEKFDGEGIRVYVDPPKLDAWPEVKSWFFKLKPKKEQDFDLLLEQIYDAGAGFCSLAKVRMKPSYLEHKRRKGFDICRQCGEAYPWEDGSLCLSCQGQTPYLTAAKAPEPSMPPAPDLTAVNVEDSEGMHALHDMTRIIPGEEKGPLYKKGQQLKGADVCRLQKMGRTRVYTAENNNPGAEWVHEDEAALAFAKAMAGDGAAFTDTPREGKAEIIADRDGLLTVDVPALEAFNSVLGVACAGRHSCTVVKKGDKLAGTRALPLYLHRQYFNQAMDGLVHRPVYQVHPMREAKAGVLVTGTEVFQGLVQDKFTPIIQKKVEHYGSKVICSDIVADDREAISACAKKFVEAGVDLLVTTAGLSVDPDDVTRLGLTDAGAENLLYGAPILPGNMTLLANMGETQVIGVPACALFHERTSFDLLLPRLLANLEITRKDLAQMGHGAFCLDCKTCIYPRCGFGK</sequence>
<keyword evidence="3" id="KW-1185">Reference proteome</keyword>
<dbReference type="CDD" id="cd03522">
    <property type="entry name" value="MoeA_like"/>
    <property type="match status" value="1"/>
</dbReference>
<dbReference type="Pfam" id="PF00994">
    <property type="entry name" value="MoCF_biosynth"/>
    <property type="match status" value="1"/>
</dbReference>
<dbReference type="PANTHER" id="PTHR39418">
    <property type="entry name" value="DEHYDROGENASE-RELATED"/>
    <property type="match status" value="1"/>
</dbReference>
<proteinExistence type="predicted"/>
<dbReference type="UniPathway" id="UPA00344"/>
<dbReference type="Pfam" id="PF23475">
    <property type="entry name" value="zf-Tbcl_FmdE"/>
    <property type="match status" value="1"/>
</dbReference>
<feature type="domain" description="MoaB/Mog" evidence="1">
    <location>
        <begin position="380"/>
        <end position="512"/>
    </location>
</feature>
<gene>
    <name evidence="2" type="ORF">SAMN02745216_04977</name>
</gene>
<reference evidence="3" key="1">
    <citation type="submission" date="2016-11" db="EMBL/GenBank/DDBJ databases">
        <authorList>
            <person name="Varghese N."/>
            <person name="Submissions S."/>
        </authorList>
    </citation>
    <scope>NUCLEOTIDE SEQUENCE [LARGE SCALE GENOMIC DNA]</scope>
    <source>
        <strain evidence="3">DSM 16219</strain>
    </source>
</reference>
<dbReference type="InterPro" id="IPR036425">
    <property type="entry name" value="MoaB/Mog-like_dom_sf"/>
</dbReference>
<dbReference type="Gene3D" id="3.30.1330.130">
    <property type="match status" value="1"/>
</dbReference>
<dbReference type="STRING" id="1121393.SAMN02745216_04977"/>
<accession>A0A1M6ZHS2</accession>
<dbReference type="Gene3D" id="3.30.60.80">
    <property type="match status" value="1"/>
</dbReference>
<dbReference type="SUPFAM" id="SSF53218">
    <property type="entry name" value="Molybdenum cofactor biosynthesis proteins"/>
    <property type="match status" value="1"/>
</dbReference>
<dbReference type="EMBL" id="FQZU01000058">
    <property type="protein sequence ID" value="SHL30022.1"/>
    <property type="molecule type" value="Genomic_DNA"/>
</dbReference>
<dbReference type="SMART" id="SM00852">
    <property type="entry name" value="MoCF_biosynth"/>
    <property type="match status" value="1"/>
</dbReference>
<dbReference type="Gene3D" id="3.40.980.10">
    <property type="entry name" value="MoaB/Mog-like domain"/>
    <property type="match status" value="1"/>
</dbReference>
<dbReference type="AlphaFoldDB" id="A0A1M6ZHS2"/>
<protein>
    <submittedName>
        <fullName evidence="2">Formylmethanofuran dehydrogenase subunit E</fullName>
    </submittedName>
</protein>
<dbReference type="InterPro" id="IPR003814">
    <property type="entry name" value="FmdEsu_dom"/>
</dbReference>
<dbReference type="SUPFAM" id="SSF143555">
    <property type="entry name" value="FwdE-like"/>
    <property type="match status" value="1"/>
</dbReference>
<evidence type="ECO:0000259" key="1">
    <source>
        <dbReference type="SMART" id="SM00852"/>
    </source>
</evidence>
<dbReference type="OrthoDB" id="9767940at2"/>
<dbReference type="PANTHER" id="PTHR39418:SF1">
    <property type="entry name" value="DEHYDROGENASE"/>
    <property type="match status" value="1"/>
</dbReference>
<name>A0A1M6ZHS2_9BACT</name>
<dbReference type="InterPro" id="IPR057035">
    <property type="entry name" value="Znf-Tbcl_FmdE"/>
</dbReference>
<dbReference type="InterPro" id="IPR053194">
    <property type="entry name" value="tRNA_methyltr_O"/>
</dbReference>
<evidence type="ECO:0000313" key="2">
    <source>
        <dbReference type="EMBL" id="SHL30022.1"/>
    </source>
</evidence>
<dbReference type="Proteomes" id="UP000183994">
    <property type="component" value="Unassembled WGS sequence"/>
</dbReference>
<organism evidence="2 3">
    <name type="scientific">Desulfatibacillum alkenivorans DSM 16219</name>
    <dbReference type="NCBI Taxonomy" id="1121393"/>
    <lineage>
        <taxon>Bacteria</taxon>
        <taxon>Pseudomonadati</taxon>
        <taxon>Thermodesulfobacteriota</taxon>
        <taxon>Desulfobacteria</taxon>
        <taxon>Desulfobacterales</taxon>
        <taxon>Desulfatibacillaceae</taxon>
        <taxon>Desulfatibacillum</taxon>
    </lineage>
</organism>